<dbReference type="InterPro" id="IPR041066">
    <property type="entry name" value="C19orf38_Ig"/>
</dbReference>
<dbReference type="AlphaFoldDB" id="A0A8C4LEF2"/>
<evidence type="ECO:0000259" key="1">
    <source>
        <dbReference type="Pfam" id="PF17737"/>
    </source>
</evidence>
<dbReference type="Ensembl" id="ENSEAST00005011599.1">
    <property type="protein sequence ID" value="ENSEASP00005010660.1"/>
    <property type="gene ID" value="ENSEASG00005007557.1"/>
</dbReference>
<dbReference type="PANTHER" id="PTHR36859">
    <property type="entry name" value="PROTEIN HIDE1"/>
    <property type="match status" value="1"/>
</dbReference>
<accession>A0A8C4LEF2</accession>
<protein>
    <recommendedName>
        <fullName evidence="1">C19orf38 Ig domain-containing protein</fullName>
    </recommendedName>
</protein>
<dbReference type="Pfam" id="PF17737">
    <property type="entry name" value="Ig_C19orf38"/>
    <property type="match status" value="1"/>
</dbReference>
<organism evidence="2">
    <name type="scientific">Equus asinus asinus</name>
    <dbReference type="NCBI Taxonomy" id="83772"/>
    <lineage>
        <taxon>Eukaryota</taxon>
        <taxon>Metazoa</taxon>
        <taxon>Chordata</taxon>
        <taxon>Craniata</taxon>
        <taxon>Vertebrata</taxon>
        <taxon>Euteleostomi</taxon>
        <taxon>Mammalia</taxon>
        <taxon>Eutheria</taxon>
        <taxon>Laurasiatheria</taxon>
        <taxon>Perissodactyla</taxon>
        <taxon>Equidae</taxon>
        <taxon>Equus</taxon>
    </lineage>
</organism>
<name>A0A8C4LEF2_EQUAS</name>
<dbReference type="PANTHER" id="PTHR36859:SF1">
    <property type="entry name" value="PROTEIN HIDE1"/>
    <property type="match status" value="1"/>
</dbReference>
<proteinExistence type="predicted"/>
<dbReference type="InterPro" id="IPR040438">
    <property type="entry name" value="HIDE1"/>
</dbReference>
<reference evidence="2" key="1">
    <citation type="submission" date="2023-03" db="UniProtKB">
        <authorList>
            <consortium name="Ensembl"/>
        </authorList>
    </citation>
    <scope>IDENTIFICATION</scope>
</reference>
<sequence>MPWTVLLFAAGSLAIPAPTILLVSPHPSSQEDPIYIECEAPEGYPGANFTLYQGEHVVQLLQAPADQFKVTFNLSGGSRDPSGGPFNCQYGVLGEHMRPQLSEHSDTVDIPPGKALPGGPAAPGPIFSPPSLCTCCSSCLEVVTGQARLPTGQDVLIFPCLIVTVIQCDGYSKCPHFVSGETEAQGMKGPAKVTQLAGGRAGVPWASKIRH</sequence>
<feature type="domain" description="C19orf38 Ig" evidence="1">
    <location>
        <begin position="22"/>
        <end position="111"/>
    </location>
</feature>
<evidence type="ECO:0000313" key="2">
    <source>
        <dbReference type="Ensembl" id="ENSEASP00005010660.1"/>
    </source>
</evidence>